<sequence>MAAGKTISQNALLRQLLHIALALPKLKAQCQKWDSIQHLQRKLRPERLQPLDRPGKYAGEREGAVLEDVLTREDLRRRAQHSQTHAQASVPVLSTTAVCATVLLTLGQRLKLTCPVCAQRACHLKTTKGESLFKMGPKEKLELQDKMRLWYFPPQASAPDEGEGGLSKTLPVDGTN</sequence>
<feature type="region of interest" description="Disordered" evidence="1">
    <location>
        <begin position="154"/>
        <end position="176"/>
    </location>
</feature>
<keyword evidence="2" id="KW-0732">Signal</keyword>
<evidence type="ECO:0000256" key="2">
    <source>
        <dbReference type="SAM" id="SignalP"/>
    </source>
</evidence>
<keyword evidence="4" id="KW-1185">Reference proteome</keyword>
<accession>A0A9N7URB1</accession>
<dbReference type="AlphaFoldDB" id="A0A9N7URB1"/>
<evidence type="ECO:0000313" key="4">
    <source>
        <dbReference type="Proteomes" id="UP001153269"/>
    </source>
</evidence>
<dbReference type="Proteomes" id="UP001153269">
    <property type="component" value="Unassembled WGS sequence"/>
</dbReference>
<evidence type="ECO:0000256" key="1">
    <source>
        <dbReference type="SAM" id="MobiDB-lite"/>
    </source>
</evidence>
<reference evidence="3" key="1">
    <citation type="submission" date="2020-03" db="EMBL/GenBank/DDBJ databases">
        <authorList>
            <person name="Weist P."/>
        </authorList>
    </citation>
    <scope>NUCLEOTIDE SEQUENCE</scope>
</reference>
<proteinExistence type="predicted"/>
<feature type="chain" id="PRO_5040276630" evidence="2">
    <location>
        <begin position="23"/>
        <end position="176"/>
    </location>
</feature>
<gene>
    <name evidence="3" type="ORF">PLEPLA_LOCUS23335</name>
</gene>
<name>A0A9N7URB1_PLEPL</name>
<organism evidence="3 4">
    <name type="scientific">Pleuronectes platessa</name>
    <name type="common">European plaice</name>
    <dbReference type="NCBI Taxonomy" id="8262"/>
    <lineage>
        <taxon>Eukaryota</taxon>
        <taxon>Metazoa</taxon>
        <taxon>Chordata</taxon>
        <taxon>Craniata</taxon>
        <taxon>Vertebrata</taxon>
        <taxon>Euteleostomi</taxon>
        <taxon>Actinopterygii</taxon>
        <taxon>Neopterygii</taxon>
        <taxon>Teleostei</taxon>
        <taxon>Neoteleostei</taxon>
        <taxon>Acanthomorphata</taxon>
        <taxon>Carangaria</taxon>
        <taxon>Pleuronectiformes</taxon>
        <taxon>Pleuronectoidei</taxon>
        <taxon>Pleuronectidae</taxon>
        <taxon>Pleuronectes</taxon>
    </lineage>
</organism>
<evidence type="ECO:0000313" key="3">
    <source>
        <dbReference type="EMBL" id="CAB1435239.1"/>
    </source>
</evidence>
<dbReference type="EMBL" id="CADEAL010001749">
    <property type="protein sequence ID" value="CAB1435239.1"/>
    <property type="molecule type" value="Genomic_DNA"/>
</dbReference>
<comment type="caution">
    <text evidence="3">The sequence shown here is derived from an EMBL/GenBank/DDBJ whole genome shotgun (WGS) entry which is preliminary data.</text>
</comment>
<feature type="signal peptide" evidence="2">
    <location>
        <begin position="1"/>
        <end position="22"/>
    </location>
</feature>
<protein>
    <submittedName>
        <fullName evidence="3">Uncharacterized protein</fullName>
    </submittedName>
</protein>